<dbReference type="GO" id="GO:0016787">
    <property type="term" value="F:hydrolase activity"/>
    <property type="evidence" value="ECO:0007669"/>
    <property type="project" value="UniProtKB-KW"/>
</dbReference>
<reference evidence="4 5" key="1">
    <citation type="submission" date="2023-10" db="EMBL/GenBank/DDBJ databases">
        <title>Characterization of rhizosphere-enriched actinobacteria from wheat plants lab-grown on chernevaya soil.</title>
        <authorList>
            <person name="Tikhonova E.N."/>
            <person name="Konopkin A."/>
            <person name="Kravchenko I.K."/>
        </authorList>
    </citation>
    <scope>NUCLEOTIDE SEQUENCE [LARGE SCALE GENOMIC DNA]</scope>
    <source>
        <strain evidence="4 5">RR29</strain>
    </source>
</reference>
<evidence type="ECO:0000313" key="4">
    <source>
        <dbReference type="EMBL" id="MDV7219366.1"/>
    </source>
</evidence>
<gene>
    <name evidence="4" type="ORF">R5A26_25850</name>
</gene>
<organism evidence="4 5">
    <name type="scientific">Streptomyces prunicolor</name>
    <dbReference type="NCBI Taxonomy" id="67348"/>
    <lineage>
        <taxon>Bacteria</taxon>
        <taxon>Bacillati</taxon>
        <taxon>Actinomycetota</taxon>
        <taxon>Actinomycetes</taxon>
        <taxon>Kitasatosporales</taxon>
        <taxon>Streptomycetaceae</taxon>
        <taxon>Streptomyces</taxon>
    </lineage>
</organism>
<sequence>TPHEQILATLFAEILNIPTISIDDNFFELGGHSLLATRLISRTRALLGVRLSIRSMLKSPTVESLARLIQGGEENRSNGLEPVLSLRSNGSRPPLFCIHPGGGMAWCYAGLLRHVPKDHPVYGLQAQGLDGETPLPTDMDEVVEDYVARIRAIQPQGPYHLLGWSFGGKVAYALAARLQQEGEKVAMLTVIDTGFGRSAEADGLRGPRDLLDIAFDGIGAFQDEPGDGPLEMSRIVEILKAGGSALGSLDERTVEMLIHITENNLKIGDMEVPARFDGDVLFFAAEGPDGGPTGLAEVWKPFVSGQVESYDLAFKHSKMMSADALAVMGPVLARSLKERS</sequence>
<dbReference type="InterPro" id="IPR020806">
    <property type="entry name" value="PKS_PP-bd"/>
</dbReference>
<dbReference type="PROSITE" id="PS50075">
    <property type="entry name" value="CARRIER"/>
    <property type="match status" value="1"/>
</dbReference>
<keyword evidence="4" id="KW-0378">Hydrolase</keyword>
<dbReference type="EMBL" id="JAWMAJ010000092">
    <property type="protein sequence ID" value="MDV7219366.1"/>
    <property type="molecule type" value="Genomic_DNA"/>
</dbReference>
<dbReference type="InterPro" id="IPR029058">
    <property type="entry name" value="AB_hydrolase_fold"/>
</dbReference>
<dbReference type="PANTHER" id="PTHR45527">
    <property type="entry name" value="NONRIBOSOMAL PEPTIDE SYNTHETASE"/>
    <property type="match status" value="1"/>
</dbReference>
<dbReference type="Gene3D" id="3.40.50.1820">
    <property type="entry name" value="alpha/beta hydrolase"/>
    <property type="match status" value="1"/>
</dbReference>
<accession>A0ABU4FHB7</accession>
<keyword evidence="2" id="KW-0597">Phosphoprotein</keyword>
<dbReference type="PANTHER" id="PTHR45527:SF1">
    <property type="entry name" value="FATTY ACID SYNTHASE"/>
    <property type="match status" value="1"/>
</dbReference>
<proteinExistence type="predicted"/>
<name>A0ABU4FHB7_9ACTN</name>
<dbReference type="SMART" id="SM00823">
    <property type="entry name" value="PKS_PP"/>
    <property type="match status" value="1"/>
</dbReference>
<keyword evidence="1" id="KW-0596">Phosphopantetheine</keyword>
<dbReference type="Pfam" id="PF00550">
    <property type="entry name" value="PP-binding"/>
    <property type="match status" value="1"/>
</dbReference>
<evidence type="ECO:0000313" key="5">
    <source>
        <dbReference type="Proteomes" id="UP001187346"/>
    </source>
</evidence>
<feature type="domain" description="Carrier" evidence="3">
    <location>
        <begin position="1"/>
        <end position="73"/>
    </location>
</feature>
<dbReference type="Pfam" id="PF00975">
    <property type="entry name" value="Thioesterase"/>
    <property type="match status" value="1"/>
</dbReference>
<dbReference type="InterPro" id="IPR036736">
    <property type="entry name" value="ACP-like_sf"/>
</dbReference>
<dbReference type="SUPFAM" id="SSF47336">
    <property type="entry name" value="ACP-like"/>
    <property type="match status" value="1"/>
</dbReference>
<evidence type="ECO:0000259" key="3">
    <source>
        <dbReference type="PROSITE" id="PS50075"/>
    </source>
</evidence>
<protein>
    <submittedName>
        <fullName evidence="4">Alpha/beta fold hydrolase</fullName>
    </submittedName>
</protein>
<dbReference type="InterPro" id="IPR009081">
    <property type="entry name" value="PP-bd_ACP"/>
</dbReference>
<comment type="caution">
    <text evidence="4">The sequence shown here is derived from an EMBL/GenBank/DDBJ whole genome shotgun (WGS) entry which is preliminary data.</text>
</comment>
<dbReference type="InterPro" id="IPR001031">
    <property type="entry name" value="Thioesterase"/>
</dbReference>
<dbReference type="InterPro" id="IPR020802">
    <property type="entry name" value="TesA-like"/>
</dbReference>
<dbReference type="SMART" id="SM00824">
    <property type="entry name" value="PKS_TE"/>
    <property type="match status" value="1"/>
</dbReference>
<feature type="non-terminal residue" evidence="4">
    <location>
        <position position="1"/>
    </location>
</feature>
<dbReference type="Proteomes" id="UP001187346">
    <property type="component" value="Unassembled WGS sequence"/>
</dbReference>
<evidence type="ECO:0000256" key="1">
    <source>
        <dbReference type="ARBA" id="ARBA00022450"/>
    </source>
</evidence>
<evidence type="ECO:0000256" key="2">
    <source>
        <dbReference type="ARBA" id="ARBA00022553"/>
    </source>
</evidence>
<keyword evidence="5" id="KW-1185">Reference proteome</keyword>
<dbReference type="SUPFAM" id="SSF53474">
    <property type="entry name" value="alpha/beta-Hydrolases"/>
    <property type="match status" value="1"/>
</dbReference>